<dbReference type="AlphaFoldDB" id="A0AAD8ECW9"/>
<keyword evidence="2" id="KW-1185">Reference proteome</keyword>
<protein>
    <submittedName>
        <fullName evidence="1">Uncharacterized protein</fullName>
    </submittedName>
</protein>
<feature type="non-terminal residue" evidence="1">
    <location>
        <position position="86"/>
    </location>
</feature>
<accession>A0AAD8ECW9</accession>
<evidence type="ECO:0000313" key="1">
    <source>
        <dbReference type="EMBL" id="KAJ9585209.1"/>
    </source>
</evidence>
<reference evidence="1" key="1">
    <citation type="journal article" date="2023" name="IScience">
        <title>Live-bearing cockroach genome reveals convergent evolutionary mechanisms linked to viviparity in insects and beyond.</title>
        <authorList>
            <person name="Fouks B."/>
            <person name="Harrison M.C."/>
            <person name="Mikhailova A.A."/>
            <person name="Marchal E."/>
            <person name="English S."/>
            <person name="Carruthers M."/>
            <person name="Jennings E.C."/>
            <person name="Chiamaka E.L."/>
            <person name="Frigard R.A."/>
            <person name="Pippel M."/>
            <person name="Attardo G.M."/>
            <person name="Benoit J.B."/>
            <person name="Bornberg-Bauer E."/>
            <person name="Tobe S.S."/>
        </authorList>
    </citation>
    <scope>NUCLEOTIDE SEQUENCE</scope>
    <source>
        <strain evidence="1">Stay&amp;Tobe</strain>
    </source>
</reference>
<dbReference type="EMBL" id="JASPKZ010007290">
    <property type="protein sequence ID" value="KAJ9585209.1"/>
    <property type="molecule type" value="Genomic_DNA"/>
</dbReference>
<proteinExistence type="predicted"/>
<comment type="caution">
    <text evidence="1">The sequence shown here is derived from an EMBL/GenBank/DDBJ whole genome shotgun (WGS) entry which is preliminary data.</text>
</comment>
<dbReference type="Proteomes" id="UP001233999">
    <property type="component" value="Unassembled WGS sequence"/>
</dbReference>
<sequence length="86" mass="9863">TKVVRSWSYFVTASSFNYSRIFGSVHHRDIIRRVPNFHSVHYITLHDLQFLWTSLMYKNILPAATILATSSGAVHPGQWGPFLTNT</sequence>
<organism evidence="1 2">
    <name type="scientific">Diploptera punctata</name>
    <name type="common">Pacific beetle cockroach</name>
    <dbReference type="NCBI Taxonomy" id="6984"/>
    <lineage>
        <taxon>Eukaryota</taxon>
        <taxon>Metazoa</taxon>
        <taxon>Ecdysozoa</taxon>
        <taxon>Arthropoda</taxon>
        <taxon>Hexapoda</taxon>
        <taxon>Insecta</taxon>
        <taxon>Pterygota</taxon>
        <taxon>Neoptera</taxon>
        <taxon>Polyneoptera</taxon>
        <taxon>Dictyoptera</taxon>
        <taxon>Blattodea</taxon>
        <taxon>Blaberoidea</taxon>
        <taxon>Blaberidae</taxon>
        <taxon>Diplopterinae</taxon>
        <taxon>Diploptera</taxon>
    </lineage>
</organism>
<gene>
    <name evidence="1" type="ORF">L9F63_002972</name>
</gene>
<name>A0AAD8ECW9_DIPPU</name>
<feature type="non-terminal residue" evidence="1">
    <location>
        <position position="1"/>
    </location>
</feature>
<reference evidence="1" key="2">
    <citation type="submission" date="2023-05" db="EMBL/GenBank/DDBJ databases">
        <authorList>
            <person name="Fouks B."/>
        </authorList>
    </citation>
    <scope>NUCLEOTIDE SEQUENCE</scope>
    <source>
        <strain evidence="1">Stay&amp;Tobe</strain>
        <tissue evidence="1">Testes</tissue>
    </source>
</reference>
<evidence type="ECO:0000313" key="2">
    <source>
        <dbReference type="Proteomes" id="UP001233999"/>
    </source>
</evidence>